<evidence type="ECO:0000256" key="1">
    <source>
        <dbReference type="ARBA" id="ARBA00004651"/>
    </source>
</evidence>
<feature type="domain" description="Glycosyltransferase RgtA/B/C/D-like" evidence="9">
    <location>
        <begin position="59"/>
        <end position="203"/>
    </location>
</feature>
<feature type="transmembrane region" description="Helical" evidence="8">
    <location>
        <begin position="166"/>
        <end position="188"/>
    </location>
</feature>
<dbReference type="PANTHER" id="PTHR33908:SF3">
    <property type="entry name" value="UNDECAPRENYL PHOSPHATE-ALPHA-4-AMINO-4-DEOXY-L-ARABINOSE ARABINOSYL TRANSFERASE"/>
    <property type="match status" value="1"/>
</dbReference>
<evidence type="ECO:0000259" key="10">
    <source>
        <dbReference type="Pfam" id="PF24878"/>
    </source>
</evidence>
<feature type="transmembrane region" description="Helical" evidence="8">
    <location>
        <begin position="102"/>
        <end position="122"/>
    </location>
</feature>
<dbReference type="InterPro" id="IPR038731">
    <property type="entry name" value="RgtA/B/C-like"/>
</dbReference>
<feature type="transmembrane region" description="Helical" evidence="8">
    <location>
        <begin position="395"/>
        <end position="415"/>
    </location>
</feature>
<feature type="transmembrane region" description="Helical" evidence="8">
    <location>
        <begin position="68"/>
        <end position="96"/>
    </location>
</feature>
<feature type="transmembrane region" description="Helical" evidence="8">
    <location>
        <begin position="294"/>
        <end position="312"/>
    </location>
</feature>
<feature type="transmembrane region" description="Helical" evidence="8">
    <location>
        <begin position="372"/>
        <end position="388"/>
    </location>
</feature>
<dbReference type="PANTHER" id="PTHR33908">
    <property type="entry name" value="MANNOSYLTRANSFERASE YKCB-RELATED"/>
    <property type="match status" value="1"/>
</dbReference>
<keyword evidence="3 11" id="KW-0328">Glycosyltransferase</keyword>
<evidence type="ECO:0000256" key="2">
    <source>
        <dbReference type="ARBA" id="ARBA00022475"/>
    </source>
</evidence>
<organism evidence="11 12">
    <name type="scientific">Amycolatopsis melonis</name>
    <dbReference type="NCBI Taxonomy" id="3156488"/>
    <lineage>
        <taxon>Bacteria</taxon>
        <taxon>Bacillati</taxon>
        <taxon>Actinomycetota</taxon>
        <taxon>Actinomycetes</taxon>
        <taxon>Pseudonocardiales</taxon>
        <taxon>Pseudonocardiaceae</taxon>
        <taxon>Amycolatopsis</taxon>
    </lineage>
</organism>
<evidence type="ECO:0000256" key="4">
    <source>
        <dbReference type="ARBA" id="ARBA00022679"/>
    </source>
</evidence>
<dbReference type="RefSeq" id="WP_348953820.1">
    <property type="nucleotide sequence ID" value="NZ_JBDZYD010000009.1"/>
</dbReference>
<keyword evidence="6 8" id="KW-1133">Transmembrane helix</keyword>
<feature type="transmembrane region" description="Helical" evidence="8">
    <location>
        <begin position="347"/>
        <end position="366"/>
    </location>
</feature>
<feature type="transmembrane region" description="Helical" evidence="8">
    <location>
        <begin position="267"/>
        <end position="287"/>
    </location>
</feature>
<comment type="subcellular location">
    <subcellularLocation>
        <location evidence="1">Cell membrane</location>
        <topology evidence="1">Multi-pass membrane protein</topology>
    </subcellularLocation>
</comment>
<gene>
    <name evidence="11" type="ORF">ABJI51_24920</name>
</gene>
<dbReference type="Pfam" id="PF13231">
    <property type="entry name" value="PMT_2"/>
    <property type="match status" value="1"/>
</dbReference>
<evidence type="ECO:0000256" key="3">
    <source>
        <dbReference type="ARBA" id="ARBA00022676"/>
    </source>
</evidence>
<feature type="transmembrane region" description="Helical" evidence="8">
    <location>
        <begin position="195"/>
        <end position="216"/>
    </location>
</feature>
<reference evidence="11 12" key="1">
    <citation type="submission" date="2024-05" db="EMBL/GenBank/DDBJ databases">
        <authorList>
            <person name="Zhao H."/>
            <person name="Xu Y."/>
            <person name="Lin S."/>
            <person name="Spain J.C."/>
            <person name="Zhou N.-Y."/>
        </authorList>
    </citation>
    <scope>NUCLEOTIDE SEQUENCE [LARGE SCALE GENOMIC DNA]</scope>
    <source>
        <strain evidence="11 12">NEAU-NG30</strain>
    </source>
</reference>
<keyword evidence="7 8" id="KW-0472">Membrane</keyword>
<keyword evidence="12" id="KW-1185">Reference proteome</keyword>
<dbReference type="InterPro" id="IPR056785">
    <property type="entry name" value="YkcA/B-like_C"/>
</dbReference>
<sequence length="577" mass="60418">MRRPAVVLTLVAGCLHGWGLLRGGTHYYYSAAVRSMSTSWSAFAFGALDPAASMTVDKLPGGLWVQALFVRVLGFHAWVLLLPGALAATATVPLLFAAVRRWAGTRAGVIAAVVLLASPVTFAAARVNLVDPLLVLCLVAAAYALTRAFDDGRWLVVSGALVGVGFQVKMVEAWVVLPALLAACLVAPGPRLRRAAVLGGTALVVSMAWLVAVGFVPRDERPHVDGSPGDTWWEMVFGYNGLDRGLTGDGAPYGGPPGPLRLFDDQLGGQAGWLLPLALVLAAACWWTSRKDPLWTLWGGWLLTAVVVLSFLPGLHPYYTTLLAPALAATIGAGVPPAWKWWRERTGLRWVLPAGGVLSAAAAAVIMTRAGGPGWLVAVAALGVAVWGHRRGAAAAGAVVLLAGPAAWIAITPAVPRNSMHTANPVAGPQTAVAVFGVADPRITLSRILGMPPTGPVPPIDAPLPGSDIDPELLDYLRAHHAGERFLFATGDASTASPYLAAGYSVLPMGGFTGFSPYPELAEVAELVREEQLRFLYLTAVPGLPGVLGERAAWARAHCAPVHLRTPGGMTLFDCRG</sequence>
<evidence type="ECO:0000256" key="5">
    <source>
        <dbReference type="ARBA" id="ARBA00022692"/>
    </source>
</evidence>
<evidence type="ECO:0000256" key="8">
    <source>
        <dbReference type="SAM" id="Phobius"/>
    </source>
</evidence>
<feature type="domain" description="Putative mannosyltransferase YkcA/B-like C-terminal" evidence="10">
    <location>
        <begin position="473"/>
        <end position="557"/>
    </location>
</feature>
<evidence type="ECO:0000256" key="6">
    <source>
        <dbReference type="ARBA" id="ARBA00022989"/>
    </source>
</evidence>
<keyword evidence="2" id="KW-1003">Cell membrane</keyword>
<feature type="transmembrane region" description="Helical" evidence="8">
    <location>
        <begin position="318"/>
        <end position="335"/>
    </location>
</feature>
<dbReference type="Pfam" id="PF24878">
    <property type="entry name" value="YkcB_C"/>
    <property type="match status" value="1"/>
</dbReference>
<dbReference type="InterPro" id="IPR050297">
    <property type="entry name" value="LipidA_mod_glycosyltrf_83"/>
</dbReference>
<proteinExistence type="predicted"/>
<evidence type="ECO:0000259" key="9">
    <source>
        <dbReference type="Pfam" id="PF13231"/>
    </source>
</evidence>
<protein>
    <submittedName>
        <fullName evidence="11">Glycosyltransferase family 39 protein</fullName>
        <ecNumber evidence="11">2.4.-.-</ecNumber>
    </submittedName>
</protein>
<dbReference type="GO" id="GO:0016757">
    <property type="term" value="F:glycosyltransferase activity"/>
    <property type="evidence" value="ECO:0007669"/>
    <property type="project" value="UniProtKB-KW"/>
</dbReference>
<evidence type="ECO:0000256" key="7">
    <source>
        <dbReference type="ARBA" id="ARBA00023136"/>
    </source>
</evidence>
<dbReference type="EMBL" id="JBDZYD010000009">
    <property type="protein sequence ID" value="MEQ0562340.1"/>
    <property type="molecule type" value="Genomic_DNA"/>
</dbReference>
<keyword evidence="5 8" id="KW-0812">Transmembrane</keyword>
<evidence type="ECO:0000313" key="11">
    <source>
        <dbReference type="EMBL" id="MEQ0562340.1"/>
    </source>
</evidence>
<name>A0ABV0LJ65_9PSEU</name>
<dbReference type="Proteomes" id="UP001440984">
    <property type="component" value="Unassembled WGS sequence"/>
</dbReference>
<accession>A0ABV0LJ65</accession>
<keyword evidence="4 11" id="KW-0808">Transferase</keyword>
<comment type="caution">
    <text evidence="11">The sequence shown here is derived from an EMBL/GenBank/DDBJ whole genome shotgun (WGS) entry which is preliminary data.</text>
</comment>
<dbReference type="EC" id="2.4.-.-" evidence="11"/>
<evidence type="ECO:0000313" key="12">
    <source>
        <dbReference type="Proteomes" id="UP001440984"/>
    </source>
</evidence>